<dbReference type="OrthoDB" id="1551065at2"/>
<evidence type="ECO:0000313" key="3">
    <source>
        <dbReference type="Proteomes" id="UP000317835"/>
    </source>
</evidence>
<sequence>MKAIRAVRALGPIDARGIQRDPLLRWLVVYPVFLALVIRWGVPALAARLEGRYDFDLSGYYVLLMSFLVELLPILTGMVVGFLLLDQKDDGTLTALRVTPLTRAGYLAYRLTMPMAVSVVMTLAVFPIAGLVRVAPGPLLLMALGSAPLAPLFALLLGAFAGNKVEGFALGKASGVLFIPPVLAYFVDPPWQWAFGLMPTYWPVKAFWVQQAGGRGYPAYLLVGAAYQALLLVPLLRRFDRVMQG</sequence>
<evidence type="ECO:0000313" key="2">
    <source>
        <dbReference type="EMBL" id="QDV35644.1"/>
    </source>
</evidence>
<keyword evidence="1" id="KW-1133">Transmembrane helix</keyword>
<organism evidence="2 3">
    <name type="scientific">Tautonia plasticadhaerens</name>
    <dbReference type="NCBI Taxonomy" id="2527974"/>
    <lineage>
        <taxon>Bacteria</taxon>
        <taxon>Pseudomonadati</taxon>
        <taxon>Planctomycetota</taxon>
        <taxon>Planctomycetia</taxon>
        <taxon>Isosphaerales</taxon>
        <taxon>Isosphaeraceae</taxon>
        <taxon>Tautonia</taxon>
    </lineage>
</organism>
<feature type="transmembrane region" description="Helical" evidence="1">
    <location>
        <begin position="106"/>
        <end position="128"/>
    </location>
</feature>
<dbReference type="KEGG" id="tpla:ElP_35480"/>
<keyword evidence="1" id="KW-0812">Transmembrane</keyword>
<feature type="transmembrane region" description="Helical" evidence="1">
    <location>
        <begin position="62"/>
        <end position="85"/>
    </location>
</feature>
<dbReference type="Proteomes" id="UP000317835">
    <property type="component" value="Chromosome"/>
</dbReference>
<name>A0A518H465_9BACT</name>
<feature type="transmembrane region" description="Helical" evidence="1">
    <location>
        <begin position="140"/>
        <end position="161"/>
    </location>
</feature>
<gene>
    <name evidence="2" type="ORF">ElP_35480</name>
</gene>
<protein>
    <submittedName>
        <fullName evidence="2">Fluoroquinolones export permease protein</fullName>
    </submittedName>
</protein>
<proteinExistence type="predicted"/>
<feature type="transmembrane region" description="Helical" evidence="1">
    <location>
        <begin position="168"/>
        <end position="187"/>
    </location>
</feature>
<evidence type="ECO:0000256" key="1">
    <source>
        <dbReference type="SAM" id="Phobius"/>
    </source>
</evidence>
<reference evidence="2 3" key="1">
    <citation type="submission" date="2019-02" db="EMBL/GenBank/DDBJ databases">
        <title>Deep-cultivation of Planctomycetes and their phenomic and genomic characterization uncovers novel biology.</title>
        <authorList>
            <person name="Wiegand S."/>
            <person name="Jogler M."/>
            <person name="Boedeker C."/>
            <person name="Pinto D."/>
            <person name="Vollmers J."/>
            <person name="Rivas-Marin E."/>
            <person name="Kohn T."/>
            <person name="Peeters S.H."/>
            <person name="Heuer A."/>
            <person name="Rast P."/>
            <person name="Oberbeckmann S."/>
            <person name="Bunk B."/>
            <person name="Jeske O."/>
            <person name="Meyerdierks A."/>
            <person name="Storesund J.E."/>
            <person name="Kallscheuer N."/>
            <person name="Luecker S."/>
            <person name="Lage O.M."/>
            <person name="Pohl T."/>
            <person name="Merkel B.J."/>
            <person name="Hornburger P."/>
            <person name="Mueller R.-W."/>
            <person name="Bruemmer F."/>
            <person name="Labrenz M."/>
            <person name="Spormann A.M."/>
            <person name="Op den Camp H."/>
            <person name="Overmann J."/>
            <person name="Amann R."/>
            <person name="Jetten M.S.M."/>
            <person name="Mascher T."/>
            <person name="Medema M.H."/>
            <person name="Devos D.P."/>
            <person name="Kaster A.-K."/>
            <person name="Ovreas L."/>
            <person name="Rohde M."/>
            <person name="Galperin M.Y."/>
            <person name="Jogler C."/>
        </authorList>
    </citation>
    <scope>NUCLEOTIDE SEQUENCE [LARGE SCALE GENOMIC DNA]</scope>
    <source>
        <strain evidence="2 3">ElP</strain>
    </source>
</reference>
<dbReference type="EMBL" id="CP036426">
    <property type="protein sequence ID" value="QDV35644.1"/>
    <property type="molecule type" value="Genomic_DNA"/>
</dbReference>
<accession>A0A518H465</accession>
<feature type="transmembrane region" description="Helical" evidence="1">
    <location>
        <begin position="23"/>
        <end position="42"/>
    </location>
</feature>
<keyword evidence="3" id="KW-1185">Reference proteome</keyword>
<dbReference type="AlphaFoldDB" id="A0A518H465"/>
<keyword evidence="1" id="KW-0472">Membrane</keyword>
<feature type="transmembrane region" description="Helical" evidence="1">
    <location>
        <begin position="217"/>
        <end position="236"/>
    </location>
</feature>